<dbReference type="eggNOG" id="COG0347">
    <property type="taxonomic scope" value="Bacteria"/>
</dbReference>
<name>A0A0M2PT21_PROHO</name>
<evidence type="ECO:0000313" key="1">
    <source>
        <dbReference type="EMBL" id="KKI99665.1"/>
    </source>
</evidence>
<dbReference type="OrthoDB" id="281081at2"/>
<evidence type="ECO:0000313" key="2">
    <source>
        <dbReference type="Proteomes" id="UP000034681"/>
    </source>
</evidence>
<gene>
    <name evidence="1" type="ORF">PROH_07150</name>
</gene>
<keyword evidence="2" id="KW-1185">Reference proteome</keyword>
<sequence>MKTVSRLEIIVSSMEVPKILEVLDKTGVAVYSVIRDVVGKGLFGTVSDDMDFASSSLSNAYIISFCPPENLTQVVDAIRPVINKYGGVCYLSEAQEIRSIQCITKF</sequence>
<dbReference type="Proteomes" id="UP000034681">
    <property type="component" value="Unassembled WGS sequence"/>
</dbReference>
<dbReference type="InterPro" id="IPR002187">
    <property type="entry name" value="N-reg_PII"/>
</dbReference>
<accession>A0A0M2PT21</accession>
<dbReference type="EMBL" id="AJTX02000004">
    <property type="protein sequence ID" value="KKI99665.1"/>
    <property type="molecule type" value="Genomic_DNA"/>
</dbReference>
<dbReference type="SUPFAM" id="SSF54913">
    <property type="entry name" value="GlnB-like"/>
    <property type="match status" value="1"/>
</dbReference>
<dbReference type="Pfam" id="PF00543">
    <property type="entry name" value="P-II"/>
    <property type="match status" value="1"/>
</dbReference>
<proteinExistence type="predicted"/>
<dbReference type="InterPro" id="IPR015867">
    <property type="entry name" value="N-reg_PII/ATP_PRibTrfase_C"/>
</dbReference>
<organism evidence="1 2">
    <name type="scientific">Prochlorothrix hollandica PCC 9006 = CALU 1027</name>
    <dbReference type="NCBI Taxonomy" id="317619"/>
    <lineage>
        <taxon>Bacteria</taxon>
        <taxon>Bacillati</taxon>
        <taxon>Cyanobacteriota</taxon>
        <taxon>Cyanophyceae</taxon>
        <taxon>Prochlorotrichales</taxon>
        <taxon>Prochlorotrichaceae</taxon>
        <taxon>Prochlorothrix</taxon>
    </lineage>
</organism>
<dbReference type="GO" id="GO:0030234">
    <property type="term" value="F:enzyme regulator activity"/>
    <property type="evidence" value="ECO:0007669"/>
    <property type="project" value="InterPro"/>
</dbReference>
<reference evidence="1" key="1">
    <citation type="submission" date="2012-04" db="EMBL/GenBank/DDBJ databases">
        <authorList>
            <person name="Borisov I.G."/>
            <person name="Ivanikova N.V."/>
            <person name="Pinevich A.V."/>
        </authorList>
    </citation>
    <scope>NUCLEOTIDE SEQUENCE</scope>
    <source>
        <strain evidence="1">CALU 1027</strain>
    </source>
</reference>
<dbReference type="GO" id="GO:0006808">
    <property type="term" value="P:regulation of nitrogen utilization"/>
    <property type="evidence" value="ECO:0007669"/>
    <property type="project" value="InterPro"/>
</dbReference>
<dbReference type="AlphaFoldDB" id="A0A0M2PT21"/>
<comment type="caution">
    <text evidence="1">The sequence shown here is derived from an EMBL/GenBank/DDBJ whole genome shotgun (WGS) entry which is preliminary data.</text>
</comment>
<dbReference type="Gene3D" id="3.30.70.120">
    <property type="match status" value="1"/>
</dbReference>
<dbReference type="RefSeq" id="WP_016923186.1">
    <property type="nucleotide sequence ID" value="NZ_KB235933.1"/>
</dbReference>
<protein>
    <submittedName>
        <fullName evidence="1">Nitrogen regulatory protein P-II</fullName>
    </submittedName>
</protein>
<dbReference type="STRING" id="317619.GCA_000332315_00164"/>
<dbReference type="InterPro" id="IPR011322">
    <property type="entry name" value="N-reg_PII-like_a/b"/>
</dbReference>